<keyword evidence="6" id="KW-0684">Rhamnose metabolism</keyword>
<dbReference type="GO" id="GO:0016740">
    <property type="term" value="F:transferase activity"/>
    <property type="evidence" value="ECO:0007669"/>
    <property type="project" value="UniProtKB-KW"/>
</dbReference>
<evidence type="ECO:0000259" key="8">
    <source>
        <dbReference type="Pfam" id="PF02782"/>
    </source>
</evidence>
<dbReference type="InterPro" id="IPR018485">
    <property type="entry name" value="FGGY_C"/>
</dbReference>
<evidence type="ECO:0000313" key="9">
    <source>
        <dbReference type="EMBL" id="MEW9264878.1"/>
    </source>
</evidence>
<dbReference type="Pfam" id="PF00370">
    <property type="entry name" value="FGGY_N"/>
    <property type="match status" value="1"/>
</dbReference>
<keyword evidence="3" id="KW-0547">Nucleotide-binding</keyword>
<protein>
    <submittedName>
        <fullName evidence="9">Rhamnulokinase family protein</fullName>
        <ecNumber evidence="9">2.7.1.-</ecNumber>
    </submittedName>
</protein>
<sequence>MSVHVAVDLGASSGRVMVGSAGPGVLGLEQVHRFANGPVPVAGSWFTDAVGLWQQVRTGLRAVARHTADASSVAVDTWAVDYGLLAADGTLLGTPRHYRDGRTDGVADRVHARVPAADLYRRNGLQHLPFTTLYQLVAEGRLLEVADRLLLLPDLFGHWLADVQGAEATNASTTGLADVRTGRWAPDLVDLAGIRPGLLPAVHDPGTVLGGLRREVLADSGLGAGTRLVAVGSHDTASAVVAVPAQDEAFAYIACGTWGLVGVELEEPVLTADSAAANFTNERGVDDRIRYLRNVMGLWVLQQCVAEWEAEPGQRGPVDLTALLAAAADVAPGGPLVDVDDPRLLPPGPMVARVRTLVEEAGGRAPAARAEVVRCVLESLAAAFARSVADAVRLSGRDVRVVHLVGGGARNGLLCRLTADACGLPVVAGPVEATALGNVLVQARAAGDLPGSLETLRALVRQTADLVTVPPRTGTALQHTNGGVS</sequence>
<evidence type="ECO:0000256" key="4">
    <source>
        <dbReference type="ARBA" id="ARBA00022777"/>
    </source>
</evidence>
<dbReference type="InterPro" id="IPR043129">
    <property type="entry name" value="ATPase_NBD"/>
</dbReference>
<comment type="similarity">
    <text evidence="1">Belongs to the FGGY kinase family.</text>
</comment>
<dbReference type="Proteomes" id="UP001555826">
    <property type="component" value="Unassembled WGS sequence"/>
</dbReference>
<accession>A0ABV3P648</accession>
<dbReference type="InterPro" id="IPR050406">
    <property type="entry name" value="FGGY_Carb_Kinase"/>
</dbReference>
<keyword evidence="10" id="KW-1185">Reference proteome</keyword>
<feature type="domain" description="Carbohydrate kinase FGGY N-terminal" evidence="7">
    <location>
        <begin position="5"/>
        <end position="241"/>
    </location>
</feature>
<keyword evidence="4" id="KW-0418">Kinase</keyword>
<evidence type="ECO:0000313" key="10">
    <source>
        <dbReference type="Proteomes" id="UP001555826"/>
    </source>
</evidence>
<evidence type="ECO:0000256" key="5">
    <source>
        <dbReference type="ARBA" id="ARBA00022840"/>
    </source>
</evidence>
<evidence type="ECO:0000256" key="1">
    <source>
        <dbReference type="ARBA" id="ARBA00009156"/>
    </source>
</evidence>
<evidence type="ECO:0000256" key="3">
    <source>
        <dbReference type="ARBA" id="ARBA00022741"/>
    </source>
</evidence>
<reference evidence="9 10" key="1">
    <citation type="submission" date="2024-07" db="EMBL/GenBank/DDBJ databases">
        <authorList>
            <person name="Thanompreechachai J."/>
            <person name="Duangmal K."/>
        </authorList>
    </citation>
    <scope>NUCLEOTIDE SEQUENCE [LARGE SCALE GENOMIC DNA]</scope>
    <source>
        <strain evidence="9 10">KCTC 19886</strain>
    </source>
</reference>
<proteinExistence type="inferred from homology"/>
<gene>
    <name evidence="9" type="ORF">AB1207_08970</name>
</gene>
<keyword evidence="5" id="KW-0067">ATP-binding</keyword>
<keyword evidence="2 9" id="KW-0808">Transferase</keyword>
<dbReference type="PANTHER" id="PTHR43095">
    <property type="entry name" value="SUGAR KINASE"/>
    <property type="match status" value="1"/>
</dbReference>
<dbReference type="SUPFAM" id="SSF53067">
    <property type="entry name" value="Actin-like ATPase domain"/>
    <property type="match status" value="2"/>
</dbReference>
<evidence type="ECO:0000256" key="6">
    <source>
        <dbReference type="ARBA" id="ARBA00023308"/>
    </source>
</evidence>
<evidence type="ECO:0000259" key="7">
    <source>
        <dbReference type="Pfam" id="PF00370"/>
    </source>
</evidence>
<evidence type="ECO:0000256" key="2">
    <source>
        <dbReference type="ARBA" id="ARBA00022679"/>
    </source>
</evidence>
<dbReference type="EC" id="2.7.1.-" evidence="9"/>
<dbReference type="Gene3D" id="3.30.420.40">
    <property type="match status" value="2"/>
</dbReference>
<comment type="caution">
    <text evidence="9">The sequence shown here is derived from an EMBL/GenBank/DDBJ whole genome shotgun (WGS) entry which is preliminary data.</text>
</comment>
<dbReference type="CDD" id="cd07771">
    <property type="entry name" value="ASKHA_NBD_FGGY_RhaB-like"/>
    <property type="match status" value="1"/>
</dbReference>
<dbReference type="EMBL" id="JBFNQN010000005">
    <property type="protein sequence ID" value="MEW9264878.1"/>
    <property type="molecule type" value="Genomic_DNA"/>
</dbReference>
<dbReference type="InterPro" id="IPR013449">
    <property type="entry name" value="Rhamnulokinase"/>
</dbReference>
<name>A0ABV3P648_9ACTN</name>
<feature type="domain" description="Carbohydrate kinase FGGY C-terminal" evidence="8">
    <location>
        <begin position="251"/>
        <end position="446"/>
    </location>
</feature>
<dbReference type="Pfam" id="PF02782">
    <property type="entry name" value="FGGY_C"/>
    <property type="match status" value="1"/>
</dbReference>
<dbReference type="RefSeq" id="WP_367637710.1">
    <property type="nucleotide sequence ID" value="NZ_JBFNQN010000005.1"/>
</dbReference>
<organism evidence="9 10">
    <name type="scientific">Kineococcus endophyticus</name>
    <dbReference type="NCBI Taxonomy" id="1181883"/>
    <lineage>
        <taxon>Bacteria</taxon>
        <taxon>Bacillati</taxon>
        <taxon>Actinomycetota</taxon>
        <taxon>Actinomycetes</taxon>
        <taxon>Kineosporiales</taxon>
        <taxon>Kineosporiaceae</taxon>
        <taxon>Kineococcus</taxon>
    </lineage>
</organism>
<dbReference type="InterPro" id="IPR018484">
    <property type="entry name" value="FGGY_N"/>
</dbReference>